<keyword evidence="2" id="KW-0472">Membrane</keyword>
<dbReference type="SUPFAM" id="SSF53756">
    <property type="entry name" value="UDP-Glycosyltransferase/glycogen phosphorylase"/>
    <property type="match status" value="1"/>
</dbReference>
<dbReference type="GO" id="GO:0003825">
    <property type="term" value="F:alpha,alpha-trehalose-phosphate synthase (UDP-forming) activity"/>
    <property type="evidence" value="ECO:0007669"/>
    <property type="project" value="TreeGrafter"/>
</dbReference>
<proteinExistence type="inferred from homology"/>
<dbReference type="OrthoDB" id="9815690at2"/>
<name>A0A2U8FQR7_9BURK</name>
<sequence>MLRLSLAFIVPLVVVLGVLGVLSMQVSGPLLQGWTQRELDERAGLVSKALHGAIMLSLEEGNQSELSQQIESLTEDERLYAIAVCTSPNAVLAASRNYPAELACAEGRDATTRVGPAMARWLSQMHVRRIDLPVAPAAGGGLVSDAAPDGGHVTLVVMQNPAEAGRRDQQARNYLTMLFVGLGVVLALLFITVANWGWRHWINGVRRVLSDGGQAAALGRASPEIQPLLPDLRRLLRSVHEDRRILKDTTIEWRPETLKLLLREHLSGDEVIVVSNREPYIHQRNEDGTIRVQRPASGLVTAVEPVMRACSGTWVAHGSGSADADVVDARSRVRVPPIPEGGEPLHDAYTLRRVWLSAEEERGYYYGFANEGLWPLCHIAHVRPVFREEDWQQYRAVNARFADAVADEARTDNPVVLVQDYHFALLPRMLRARLPRATIITFWHIPWPNPESFGICPWAREILEGMLGSTILGFHTPYHCQNFMATVDRFLEARITQEDQSVSFMGQRTQVRDYPISIPWHPPADDALSRAQADQSALREAMGLSPEHRLAIGVDRLDYTKGIVERMLAVERLLDRHPMWLGRFSLVQIAAPTRSSLEAYSALDHRVREEARRINAWAAERAPGTPPPIILLIEQHDSESVRRHYRACEIAMVTSLHDGMNLVAKEYVAARETGDGVLILSRFAGAASELHEALVVNPYHIEETADALAKALTMHPAEQRERMRAMRTRLADFNIYRWAGRMLLDAADERQRARVQDRIVQVSGVVAPEGLFRAPWRARQAANGGSPAAAERGKRAHKV</sequence>
<dbReference type="InterPro" id="IPR001830">
    <property type="entry name" value="Glyco_trans_20"/>
</dbReference>
<gene>
    <name evidence="3" type="ORF">DEH84_03915</name>
</gene>
<dbReference type="Pfam" id="PF00982">
    <property type="entry name" value="Glyco_transf_20"/>
    <property type="match status" value="1"/>
</dbReference>
<reference evidence="3 4" key="1">
    <citation type="submission" date="2018-05" db="EMBL/GenBank/DDBJ databases">
        <title>complete genome sequence of Aquabacterium olei NBRC 110486.</title>
        <authorList>
            <person name="Tang B."/>
            <person name="Chang J."/>
            <person name="Zhang L."/>
            <person name="Yang H."/>
        </authorList>
    </citation>
    <scope>NUCLEOTIDE SEQUENCE [LARGE SCALE GENOMIC DNA]</scope>
    <source>
        <strain evidence="3 4">NBRC 110486</strain>
    </source>
</reference>
<feature type="transmembrane region" description="Helical" evidence="2">
    <location>
        <begin position="174"/>
        <end position="198"/>
    </location>
</feature>
<keyword evidence="2" id="KW-0812">Transmembrane</keyword>
<dbReference type="EMBL" id="CP029210">
    <property type="protein sequence ID" value="AWI52656.1"/>
    <property type="molecule type" value="Genomic_DNA"/>
</dbReference>
<comment type="similarity">
    <text evidence="1">Belongs to the glycosyltransferase 20 family.</text>
</comment>
<dbReference type="KEGG" id="aon:DEH84_03915"/>
<dbReference type="PANTHER" id="PTHR10788">
    <property type="entry name" value="TREHALOSE-6-PHOSPHATE SYNTHASE"/>
    <property type="match status" value="1"/>
</dbReference>
<protein>
    <submittedName>
        <fullName evidence="3">Trehalose-6-phosphate synthase</fullName>
    </submittedName>
</protein>
<accession>A0A2U8FQR7</accession>
<evidence type="ECO:0000256" key="2">
    <source>
        <dbReference type="SAM" id="Phobius"/>
    </source>
</evidence>
<dbReference type="RefSeq" id="WP_109034942.1">
    <property type="nucleotide sequence ID" value="NZ_CP029210.1"/>
</dbReference>
<keyword evidence="2" id="KW-1133">Transmembrane helix</keyword>
<evidence type="ECO:0000256" key="1">
    <source>
        <dbReference type="ARBA" id="ARBA00008799"/>
    </source>
</evidence>
<keyword evidence="4" id="KW-1185">Reference proteome</keyword>
<feature type="transmembrane region" description="Helical" evidence="2">
    <location>
        <begin position="6"/>
        <end position="27"/>
    </location>
</feature>
<evidence type="ECO:0000313" key="3">
    <source>
        <dbReference type="EMBL" id="AWI52656.1"/>
    </source>
</evidence>
<dbReference type="Gene3D" id="3.40.50.2000">
    <property type="entry name" value="Glycogen Phosphorylase B"/>
    <property type="match status" value="2"/>
</dbReference>
<organism evidence="3 4">
    <name type="scientific">Aquabacterium olei</name>
    <dbReference type="NCBI Taxonomy" id="1296669"/>
    <lineage>
        <taxon>Bacteria</taxon>
        <taxon>Pseudomonadati</taxon>
        <taxon>Pseudomonadota</taxon>
        <taxon>Betaproteobacteria</taxon>
        <taxon>Burkholderiales</taxon>
        <taxon>Aquabacterium</taxon>
    </lineage>
</organism>
<evidence type="ECO:0000313" key="4">
    <source>
        <dbReference type="Proteomes" id="UP000244892"/>
    </source>
</evidence>
<dbReference type="Proteomes" id="UP000244892">
    <property type="component" value="Chromosome"/>
</dbReference>
<dbReference type="PANTHER" id="PTHR10788:SF106">
    <property type="entry name" value="BCDNA.GH08860"/>
    <property type="match status" value="1"/>
</dbReference>
<dbReference type="CDD" id="cd03788">
    <property type="entry name" value="GT20_TPS"/>
    <property type="match status" value="1"/>
</dbReference>
<dbReference type="GO" id="GO:0005992">
    <property type="term" value="P:trehalose biosynthetic process"/>
    <property type="evidence" value="ECO:0007669"/>
    <property type="project" value="InterPro"/>
</dbReference>
<dbReference type="AlphaFoldDB" id="A0A2U8FQR7"/>